<dbReference type="GO" id="GO:0009312">
    <property type="term" value="P:oligosaccharide biosynthetic process"/>
    <property type="evidence" value="ECO:0007669"/>
    <property type="project" value="InterPro"/>
</dbReference>
<dbReference type="InterPro" id="IPR008715">
    <property type="entry name" value="SAM-MeTfrase_NodS-like"/>
</dbReference>
<reference evidence="1 2" key="1">
    <citation type="submission" date="2020-08" db="EMBL/GenBank/DDBJ databases">
        <title>Above-ground endophytic microbial communities from plants in different locations in the United States.</title>
        <authorList>
            <person name="Frank C."/>
        </authorList>
    </citation>
    <scope>NUCLEOTIDE SEQUENCE [LARGE SCALE GENOMIC DNA]</scope>
    <source>
        <strain evidence="1 2">WP4_2_2</strain>
    </source>
</reference>
<evidence type="ECO:0000313" key="2">
    <source>
        <dbReference type="Proteomes" id="UP000571554"/>
    </source>
</evidence>
<protein>
    <submittedName>
        <fullName evidence="1">SAM-dependent methyltransferase</fullName>
    </submittedName>
</protein>
<proteinExistence type="predicted"/>
<dbReference type="SUPFAM" id="SSF53335">
    <property type="entry name" value="S-adenosyl-L-methionine-dependent methyltransferases"/>
    <property type="match status" value="1"/>
</dbReference>
<dbReference type="CDD" id="cd02440">
    <property type="entry name" value="AdoMet_MTases"/>
    <property type="match status" value="1"/>
</dbReference>
<accession>A0A7W9TXZ8</accession>
<name>A0A7W9TXZ8_9BURK</name>
<dbReference type="GO" id="GO:0032259">
    <property type="term" value="P:methylation"/>
    <property type="evidence" value="ECO:0007669"/>
    <property type="project" value="UniProtKB-KW"/>
</dbReference>
<sequence length="215" mass="23860">MSDRLSPSIRRAAAEFDAKFAATDDPWRYRSSWYESRKRAITLAALPRSRYGRAFEPGCANGELSAALATRCERLLCVDFAPNAVAIAARRLAEFEHVEVQRMAVPQEWPGGSFDLIVVSEFAYYLKKSQCRRLARQACASLDANHGAIVCCHWRHGAHDCHLDADSVDEAFSQVARANALHLATHAKDADFLLSVWTTHAAGVAERERVDRATG</sequence>
<dbReference type="GO" id="GO:0008757">
    <property type="term" value="F:S-adenosylmethionine-dependent methyltransferase activity"/>
    <property type="evidence" value="ECO:0007669"/>
    <property type="project" value="InterPro"/>
</dbReference>
<gene>
    <name evidence="1" type="ORF">F4827_002114</name>
</gene>
<comment type="caution">
    <text evidence="1">The sequence shown here is derived from an EMBL/GenBank/DDBJ whole genome shotgun (WGS) entry which is preliminary data.</text>
</comment>
<evidence type="ECO:0000313" key="1">
    <source>
        <dbReference type="EMBL" id="MBB6102265.1"/>
    </source>
</evidence>
<dbReference type="Gene3D" id="3.40.50.150">
    <property type="entry name" value="Vaccinia Virus protein VP39"/>
    <property type="match status" value="1"/>
</dbReference>
<keyword evidence="2" id="KW-1185">Reference proteome</keyword>
<dbReference type="RefSeq" id="WP_311673103.1">
    <property type="nucleotide sequence ID" value="NZ_JACHBW010000005.1"/>
</dbReference>
<dbReference type="AlphaFoldDB" id="A0A7W9TXZ8"/>
<keyword evidence="1" id="KW-0808">Transferase</keyword>
<keyword evidence="1" id="KW-0489">Methyltransferase</keyword>
<dbReference type="EMBL" id="JACHBW010000005">
    <property type="protein sequence ID" value="MBB6102265.1"/>
    <property type="molecule type" value="Genomic_DNA"/>
</dbReference>
<dbReference type="Proteomes" id="UP000571554">
    <property type="component" value="Unassembled WGS sequence"/>
</dbReference>
<organism evidence="1 2">
    <name type="scientific">Paraburkholderia bannensis</name>
    <dbReference type="NCBI Taxonomy" id="765414"/>
    <lineage>
        <taxon>Bacteria</taxon>
        <taxon>Pseudomonadati</taxon>
        <taxon>Pseudomonadota</taxon>
        <taxon>Betaproteobacteria</taxon>
        <taxon>Burkholderiales</taxon>
        <taxon>Burkholderiaceae</taxon>
        <taxon>Paraburkholderia</taxon>
    </lineage>
</organism>
<dbReference type="InterPro" id="IPR029063">
    <property type="entry name" value="SAM-dependent_MTases_sf"/>
</dbReference>
<dbReference type="Pfam" id="PF05401">
    <property type="entry name" value="NodS"/>
    <property type="match status" value="1"/>
</dbReference>